<dbReference type="Proteomes" id="UP000595917">
    <property type="component" value="Chromosome"/>
</dbReference>
<proteinExistence type="predicted"/>
<dbReference type="KEGG" id="bhc:JFL75_17750"/>
<protein>
    <submittedName>
        <fullName evidence="1">Uncharacterized protein</fullName>
    </submittedName>
</protein>
<dbReference type="RefSeq" id="WP_215626055.1">
    <property type="nucleotide sequence ID" value="NZ_CP067089.2"/>
</dbReference>
<sequence length="354" mass="40384">MDNGSTVKTLYHNAAEYQFSAFSELFDKLSPGSLSEGILNAYAMRGQIRLFAGDDTCIQDLEKADALDGMPWFPCLSRPWRPDSPNRFVVFRETNGGIRQFLRLLPRARKILTRRYGEEGGGMARQMESEIHYFLGDFDLAMALAEEQYKRTRKHYGESLMAQFVLYRCYLATGAPDKAERCMLDIVRAVRMHPECIGPYREIREWANITTGWSGDSPRFCPAPGGGSQPVLDDRRAALRHGLSLLSPSEKPFAVYAKQRYEGVYTMRQYYMDIFLCIHWFQAGDVKQAESHFIRAYHVAAASGLVMPFVEYGGQIIPLLGYIKENNTECPPEWISAIIPQAEQYEESLTAYRK</sequence>
<gene>
    <name evidence="1" type="ORF">JFL75_17750</name>
</gene>
<accession>A0A7T8B8M0</accession>
<reference evidence="1" key="1">
    <citation type="submission" date="2021-01" db="EMBL/GenBank/DDBJ databases">
        <title>Description of Breznakiella homolactica.</title>
        <authorList>
            <person name="Song Y."/>
            <person name="Brune A."/>
        </authorList>
    </citation>
    <scope>NUCLEOTIDE SEQUENCE</scope>
    <source>
        <strain evidence="1">RmG30</strain>
    </source>
</reference>
<organism evidence="1 2">
    <name type="scientific">Breznakiella homolactica</name>
    <dbReference type="NCBI Taxonomy" id="2798577"/>
    <lineage>
        <taxon>Bacteria</taxon>
        <taxon>Pseudomonadati</taxon>
        <taxon>Spirochaetota</taxon>
        <taxon>Spirochaetia</taxon>
        <taxon>Spirochaetales</taxon>
        <taxon>Breznakiellaceae</taxon>
        <taxon>Breznakiella</taxon>
    </lineage>
</organism>
<name>A0A7T8B8M0_9SPIR</name>
<dbReference type="EMBL" id="CP067089">
    <property type="protein sequence ID" value="QQO08749.1"/>
    <property type="molecule type" value="Genomic_DNA"/>
</dbReference>
<evidence type="ECO:0000313" key="2">
    <source>
        <dbReference type="Proteomes" id="UP000595917"/>
    </source>
</evidence>
<evidence type="ECO:0000313" key="1">
    <source>
        <dbReference type="EMBL" id="QQO08749.1"/>
    </source>
</evidence>
<keyword evidence="2" id="KW-1185">Reference proteome</keyword>
<dbReference type="AlphaFoldDB" id="A0A7T8B8M0"/>